<evidence type="ECO:0000313" key="5">
    <source>
        <dbReference type="Proteomes" id="UP000642180"/>
    </source>
</evidence>
<dbReference type="PANTHER" id="PTHR43300">
    <property type="entry name" value="ACETYLTRANSFERASE"/>
    <property type="match status" value="1"/>
</dbReference>
<dbReference type="InterPro" id="IPR011004">
    <property type="entry name" value="Trimer_LpxA-like_sf"/>
</dbReference>
<accession>A0A8J3ASD7</accession>
<evidence type="ECO:0000256" key="2">
    <source>
        <dbReference type="PIRSR" id="PIRSR620019-1"/>
    </source>
</evidence>
<evidence type="ECO:0000256" key="3">
    <source>
        <dbReference type="PIRSR" id="PIRSR620019-2"/>
    </source>
</evidence>
<dbReference type="InterPro" id="IPR050179">
    <property type="entry name" value="Trans_hexapeptide_repeat"/>
</dbReference>
<organism evidence="4 5">
    <name type="scientific">Oxalicibacterium faecigallinarum</name>
    <dbReference type="NCBI Taxonomy" id="573741"/>
    <lineage>
        <taxon>Bacteria</taxon>
        <taxon>Pseudomonadati</taxon>
        <taxon>Pseudomonadota</taxon>
        <taxon>Betaproteobacteria</taxon>
        <taxon>Burkholderiales</taxon>
        <taxon>Oxalobacteraceae</taxon>
        <taxon>Oxalicibacterium</taxon>
    </lineage>
</organism>
<proteinExistence type="inferred from homology"/>
<reference evidence="5" key="1">
    <citation type="journal article" date="2019" name="Int. J. Syst. Evol. Microbiol.">
        <title>The Global Catalogue of Microorganisms (GCM) 10K type strain sequencing project: providing services to taxonomists for standard genome sequencing and annotation.</title>
        <authorList>
            <consortium name="The Broad Institute Genomics Platform"/>
            <consortium name="The Broad Institute Genome Sequencing Center for Infectious Disease"/>
            <person name="Wu L."/>
            <person name="Ma J."/>
        </authorList>
    </citation>
    <scope>NUCLEOTIDE SEQUENCE [LARGE SCALE GENOMIC DNA]</scope>
    <source>
        <strain evidence="5">CCM 2767</strain>
    </source>
</reference>
<protein>
    <submittedName>
        <fullName evidence="4">Transferase</fullName>
    </submittedName>
</protein>
<feature type="binding site" evidence="3">
    <location>
        <position position="74"/>
    </location>
    <ligand>
        <name>substrate</name>
    </ligand>
</feature>
<dbReference type="SUPFAM" id="SSF51161">
    <property type="entry name" value="Trimeric LpxA-like enzymes"/>
    <property type="match status" value="1"/>
</dbReference>
<keyword evidence="5" id="KW-1185">Reference proteome</keyword>
<dbReference type="Gene3D" id="3.40.50.20">
    <property type="match status" value="1"/>
</dbReference>
<feature type="site" description="Increases basicity of active site His" evidence="2">
    <location>
        <position position="142"/>
    </location>
</feature>
<dbReference type="Pfam" id="PF14602">
    <property type="entry name" value="Hexapep_2"/>
    <property type="match status" value="1"/>
</dbReference>
<dbReference type="InterPro" id="IPR001451">
    <property type="entry name" value="Hexapep"/>
</dbReference>
<name>A0A8J3ASD7_9BURK</name>
<dbReference type="RefSeq" id="WP_188381899.1">
    <property type="nucleotide sequence ID" value="NZ_BMDI01000003.1"/>
</dbReference>
<dbReference type="EMBL" id="BMDI01000003">
    <property type="protein sequence ID" value="GGI21002.1"/>
    <property type="molecule type" value="Genomic_DNA"/>
</dbReference>
<comment type="similarity">
    <text evidence="1">Belongs to the transferase hexapeptide repeat family.</text>
</comment>
<dbReference type="NCBIfam" id="TIGR03570">
    <property type="entry name" value="NeuD_NnaD"/>
    <property type="match status" value="1"/>
</dbReference>
<sequence length="219" mass="23500">MSIKKVWIIGAGGCGRETLILARGMRESGWQWVIEGFLDSRQHMLDGYGADLRIEGDPSSHIPKENELFICAQGHVDARRHYAEIIERKGGVFLSVIPRDMYIPPSTRIGNGCVLSTGVIVGPDMNIGDHVHIQSLTVFGHDVRIGRYCQIGAMTVIGGGVCIGENVTVHPHATILPGIKVGDGAIIGAGAVVLKDVPAASTVFGNPARIIFSKQQNEL</sequence>
<dbReference type="Pfam" id="PF00132">
    <property type="entry name" value="Hexapep"/>
    <property type="match status" value="2"/>
</dbReference>
<dbReference type="Gene3D" id="2.160.10.10">
    <property type="entry name" value="Hexapeptide repeat proteins"/>
    <property type="match status" value="1"/>
</dbReference>
<evidence type="ECO:0000313" key="4">
    <source>
        <dbReference type="EMBL" id="GGI21002.1"/>
    </source>
</evidence>
<dbReference type="PANTHER" id="PTHR43300:SF7">
    <property type="entry name" value="UDP-N-ACETYLBACILLOSAMINE N-ACETYLTRANSFERASE"/>
    <property type="match status" value="1"/>
</dbReference>
<keyword evidence="4" id="KW-0808">Transferase</keyword>
<dbReference type="AlphaFoldDB" id="A0A8J3ASD7"/>
<dbReference type="GO" id="GO:0016740">
    <property type="term" value="F:transferase activity"/>
    <property type="evidence" value="ECO:0007669"/>
    <property type="project" value="UniProtKB-KW"/>
</dbReference>
<dbReference type="InterPro" id="IPR020019">
    <property type="entry name" value="AcTrfase_PglD-like"/>
</dbReference>
<evidence type="ECO:0000256" key="1">
    <source>
        <dbReference type="ARBA" id="ARBA00007274"/>
    </source>
</evidence>
<gene>
    <name evidence="4" type="ORF">GCM10008066_26830</name>
</gene>
<comment type="caution">
    <text evidence="4">The sequence shown here is derived from an EMBL/GenBank/DDBJ whole genome shotgun (WGS) entry which is preliminary data.</text>
</comment>
<dbReference type="CDD" id="cd03360">
    <property type="entry name" value="LbH_AT_putative"/>
    <property type="match status" value="1"/>
</dbReference>
<dbReference type="Proteomes" id="UP000642180">
    <property type="component" value="Unassembled WGS sequence"/>
</dbReference>
<feature type="active site" description="Proton acceptor" evidence="2">
    <location>
        <position position="141"/>
    </location>
</feature>